<name>A0A1Y6BUB5_9PROT</name>
<evidence type="ECO:0000259" key="1">
    <source>
        <dbReference type="PROSITE" id="PS51747"/>
    </source>
</evidence>
<dbReference type="PANTHER" id="PTHR11079:SF190">
    <property type="entry name" value="CYTOSINE DEAMINASE"/>
    <property type="match status" value="1"/>
</dbReference>
<dbReference type="STRING" id="560819.SAMN05428998_106192"/>
<dbReference type="PANTHER" id="PTHR11079">
    <property type="entry name" value="CYTOSINE DEAMINASE FAMILY MEMBER"/>
    <property type="match status" value="1"/>
</dbReference>
<proteinExistence type="predicted"/>
<feature type="domain" description="CMP/dCMP-type deaminase" evidence="1">
    <location>
        <begin position="15"/>
        <end position="126"/>
    </location>
</feature>
<dbReference type="GO" id="GO:0008835">
    <property type="term" value="F:diaminohydroxyphosphoribosylaminopyrimidine deaminase activity"/>
    <property type="evidence" value="ECO:0007669"/>
    <property type="project" value="TreeGrafter"/>
</dbReference>
<evidence type="ECO:0000313" key="3">
    <source>
        <dbReference type="Proteomes" id="UP000192917"/>
    </source>
</evidence>
<evidence type="ECO:0000313" key="2">
    <source>
        <dbReference type="EMBL" id="SMF18848.1"/>
    </source>
</evidence>
<dbReference type="EMBL" id="FWZX01000006">
    <property type="protein sequence ID" value="SMF18848.1"/>
    <property type="molecule type" value="Genomic_DNA"/>
</dbReference>
<dbReference type="InterPro" id="IPR002125">
    <property type="entry name" value="CMP_dCMP_dom"/>
</dbReference>
<dbReference type="PROSITE" id="PS51747">
    <property type="entry name" value="CYT_DCMP_DEAMINASES_2"/>
    <property type="match status" value="1"/>
</dbReference>
<dbReference type="Gene3D" id="3.40.140.10">
    <property type="entry name" value="Cytidine Deaminase, domain 2"/>
    <property type="match status" value="1"/>
</dbReference>
<dbReference type="AlphaFoldDB" id="A0A1Y6BUB5"/>
<dbReference type="Pfam" id="PF00383">
    <property type="entry name" value="dCMP_cyt_deam_1"/>
    <property type="match status" value="1"/>
</dbReference>
<protein>
    <submittedName>
        <fullName evidence="2">Cytosine deaminase</fullName>
    </submittedName>
</protein>
<dbReference type="CDD" id="cd01285">
    <property type="entry name" value="nucleoside_deaminase"/>
    <property type="match status" value="1"/>
</dbReference>
<keyword evidence="3" id="KW-1185">Reference proteome</keyword>
<sequence length="165" mass="17503">MDDERRTVEGSTVTEADRRFMAEAFEEARKGLAEGGIPIGAVLVRDGAVVARGHNRRVQLGDLTAHGEVDCLRAAGPVSVRGATLYTTLSPCWMCSGTVLQFGIGRVVIGDNVNFKGRLPSGLEAEAELAASGVAVAVINDPDWIALFRDWTAAHPELWGADIGS</sequence>
<dbReference type="InterPro" id="IPR016193">
    <property type="entry name" value="Cytidine_deaminase-like"/>
</dbReference>
<gene>
    <name evidence="2" type="ORF">SAMN05428998_106192</name>
</gene>
<organism evidence="2 3">
    <name type="scientific">Tistlia consotensis USBA 355</name>
    <dbReference type="NCBI Taxonomy" id="560819"/>
    <lineage>
        <taxon>Bacteria</taxon>
        <taxon>Pseudomonadati</taxon>
        <taxon>Pseudomonadota</taxon>
        <taxon>Alphaproteobacteria</taxon>
        <taxon>Rhodospirillales</taxon>
        <taxon>Rhodovibrionaceae</taxon>
        <taxon>Tistlia</taxon>
    </lineage>
</organism>
<dbReference type="SUPFAM" id="SSF53927">
    <property type="entry name" value="Cytidine deaminase-like"/>
    <property type="match status" value="1"/>
</dbReference>
<accession>A0A1Y6BUB5</accession>
<dbReference type="Proteomes" id="UP000192917">
    <property type="component" value="Unassembled WGS sequence"/>
</dbReference>
<dbReference type="RefSeq" id="WP_085122668.1">
    <property type="nucleotide sequence ID" value="NZ_FWZX01000006.1"/>
</dbReference>
<reference evidence="2 3" key="1">
    <citation type="submission" date="2017-04" db="EMBL/GenBank/DDBJ databases">
        <authorList>
            <person name="Afonso C.L."/>
            <person name="Miller P.J."/>
            <person name="Scott M.A."/>
            <person name="Spackman E."/>
            <person name="Goraichik I."/>
            <person name="Dimitrov K.M."/>
            <person name="Suarez D.L."/>
            <person name="Swayne D.E."/>
        </authorList>
    </citation>
    <scope>NUCLEOTIDE SEQUENCE [LARGE SCALE GENOMIC DNA]</scope>
    <source>
        <strain evidence="2 3">USBA 355</strain>
    </source>
</reference>